<organism evidence="2 3">
    <name type="scientific">Hibiscus syriacus</name>
    <name type="common">Rose of Sharon</name>
    <dbReference type="NCBI Taxonomy" id="106335"/>
    <lineage>
        <taxon>Eukaryota</taxon>
        <taxon>Viridiplantae</taxon>
        <taxon>Streptophyta</taxon>
        <taxon>Embryophyta</taxon>
        <taxon>Tracheophyta</taxon>
        <taxon>Spermatophyta</taxon>
        <taxon>Magnoliopsida</taxon>
        <taxon>eudicotyledons</taxon>
        <taxon>Gunneridae</taxon>
        <taxon>Pentapetalae</taxon>
        <taxon>rosids</taxon>
        <taxon>malvids</taxon>
        <taxon>Malvales</taxon>
        <taxon>Malvaceae</taxon>
        <taxon>Malvoideae</taxon>
        <taxon>Hibiscus</taxon>
    </lineage>
</organism>
<accession>A0A6A3CTL9</accession>
<gene>
    <name evidence="2" type="ORF">F3Y22_tig00002919pilonHSYRG00157</name>
</gene>
<protein>
    <recommendedName>
        <fullName evidence="1">Reverse transcriptase zinc-binding domain-containing protein</fullName>
    </recommendedName>
</protein>
<reference evidence="2" key="1">
    <citation type="submission" date="2019-09" db="EMBL/GenBank/DDBJ databases">
        <title>Draft genome information of white flower Hibiscus syriacus.</title>
        <authorList>
            <person name="Kim Y.-M."/>
        </authorList>
    </citation>
    <scope>NUCLEOTIDE SEQUENCE [LARGE SCALE GENOMIC DNA]</scope>
    <source>
        <strain evidence="2">YM2019G1</strain>
    </source>
</reference>
<comment type="caution">
    <text evidence="2">The sequence shown here is derived from an EMBL/GenBank/DDBJ whole genome shotgun (WGS) entry which is preliminary data.</text>
</comment>
<dbReference type="Pfam" id="PF13966">
    <property type="entry name" value="zf-RVT"/>
    <property type="match status" value="1"/>
</dbReference>
<dbReference type="Proteomes" id="UP000436088">
    <property type="component" value="Unassembled WGS sequence"/>
</dbReference>
<sequence length="194" mass="22505">MVDNYGSWDWNYLNGVLTKEIFSYIAAIKPPVDNGGFDIPIWKWDKHKRFTVKSAYKQRVGPLMENENALDWHQIMNYRGPPRVKMCLWLLAWNKLLPNEERYRRHMTMDSHCVVCGAMVESNLHIVRDCVAARTVWNDSVIVQSKQIQSEALNAIANRPIGEAIRESNVNRSFSWQFPLKDGVKLIRMVLAAT</sequence>
<evidence type="ECO:0000313" key="2">
    <source>
        <dbReference type="EMBL" id="KAE8730548.1"/>
    </source>
</evidence>
<feature type="domain" description="Reverse transcriptase zinc-binding" evidence="1">
    <location>
        <begin position="50"/>
        <end position="137"/>
    </location>
</feature>
<keyword evidence="3" id="KW-1185">Reference proteome</keyword>
<proteinExistence type="predicted"/>
<evidence type="ECO:0000259" key="1">
    <source>
        <dbReference type="Pfam" id="PF13966"/>
    </source>
</evidence>
<evidence type="ECO:0000313" key="3">
    <source>
        <dbReference type="Proteomes" id="UP000436088"/>
    </source>
</evidence>
<dbReference type="EMBL" id="VEPZ02000206">
    <property type="protein sequence ID" value="KAE8730548.1"/>
    <property type="molecule type" value="Genomic_DNA"/>
</dbReference>
<dbReference type="InterPro" id="IPR026960">
    <property type="entry name" value="RVT-Znf"/>
</dbReference>
<dbReference type="AlphaFoldDB" id="A0A6A3CTL9"/>
<name>A0A6A3CTL9_HIBSY</name>